<evidence type="ECO:0000259" key="4">
    <source>
        <dbReference type="Pfam" id="PF08450"/>
    </source>
</evidence>
<dbReference type="InterPro" id="IPR005511">
    <property type="entry name" value="SMP-30"/>
</dbReference>
<dbReference type="GO" id="GO:0005509">
    <property type="term" value="F:calcium ion binding"/>
    <property type="evidence" value="ECO:0007669"/>
    <property type="project" value="TreeGrafter"/>
</dbReference>
<evidence type="ECO:0000313" key="6">
    <source>
        <dbReference type="Proteomes" id="UP000321261"/>
    </source>
</evidence>
<accession>A0A561SMB4</accession>
<keyword evidence="3" id="KW-0862">Zinc</keyword>
<feature type="binding site" evidence="3">
    <location>
        <position position="163"/>
    </location>
    <ligand>
        <name>a divalent metal cation</name>
        <dbReference type="ChEBI" id="CHEBI:60240"/>
    </ligand>
</feature>
<feature type="binding site" evidence="3">
    <location>
        <position position="115"/>
    </location>
    <ligand>
        <name>substrate</name>
    </ligand>
</feature>
<dbReference type="EMBL" id="VIWU01000001">
    <property type="protein sequence ID" value="TWF75972.1"/>
    <property type="molecule type" value="Genomic_DNA"/>
</dbReference>
<dbReference type="SUPFAM" id="SSF63829">
    <property type="entry name" value="Calcium-dependent phosphotriesterase"/>
    <property type="match status" value="1"/>
</dbReference>
<feature type="binding site" evidence="3">
    <location>
        <position position="211"/>
    </location>
    <ligand>
        <name>a divalent metal cation</name>
        <dbReference type="ChEBI" id="CHEBI:60240"/>
    </ligand>
</feature>
<comment type="cofactor">
    <cofactor evidence="3">
        <name>Zn(2+)</name>
        <dbReference type="ChEBI" id="CHEBI:29105"/>
    </cofactor>
    <text evidence="3">Binds 1 divalent metal cation per subunit.</text>
</comment>
<sequence length="300" mass="31385">MSREIAAEQATAAVAEHGEGPVWDASRGVLASVDMLRGDLLTVDLLRDGVEQAEVRRRHVGDVLAALRPRARGGWVVALERGFGLLDEPGARGEGPAGGGGARSLGELWQDETVRMNDGGCDPSGAFWCGSMAYDSTPGRGSLYRLAPDGSVATMLTGVTVSNGLCWTPDGARAYYVDSHTRRIDVLTVDLAAPAVTSREPFVEVEGGTPDGLTVDAEGGVWVALWGGSAVHRYTADGELDIVVLLPTTHPTACAFAGPELDELWITTSAMGAGVSDGRAGALYRCVPGVRGLEPLPYRG</sequence>
<organism evidence="5 6">
    <name type="scientific">Pseudonocardia hierapolitana</name>
    <dbReference type="NCBI Taxonomy" id="1128676"/>
    <lineage>
        <taxon>Bacteria</taxon>
        <taxon>Bacillati</taxon>
        <taxon>Actinomycetota</taxon>
        <taxon>Actinomycetes</taxon>
        <taxon>Pseudonocardiales</taxon>
        <taxon>Pseudonocardiaceae</taxon>
        <taxon>Pseudonocardia</taxon>
    </lineage>
</organism>
<name>A0A561SMB4_9PSEU</name>
<dbReference type="Pfam" id="PF08450">
    <property type="entry name" value="SGL"/>
    <property type="match status" value="1"/>
</dbReference>
<keyword evidence="6" id="KW-1185">Reference proteome</keyword>
<keyword evidence="3" id="KW-0479">Metal-binding</keyword>
<feature type="binding site" evidence="3">
    <location>
        <position position="117"/>
    </location>
    <ligand>
        <name>substrate</name>
    </ligand>
</feature>
<dbReference type="GO" id="GO:0004341">
    <property type="term" value="F:gluconolactonase activity"/>
    <property type="evidence" value="ECO:0007669"/>
    <property type="project" value="TreeGrafter"/>
</dbReference>
<reference evidence="5 6" key="1">
    <citation type="submission" date="2019-06" db="EMBL/GenBank/DDBJ databases">
        <title>Sequencing the genomes of 1000 actinobacteria strains.</title>
        <authorList>
            <person name="Klenk H.-P."/>
        </authorList>
    </citation>
    <scope>NUCLEOTIDE SEQUENCE [LARGE SCALE GENOMIC DNA]</scope>
    <source>
        <strain evidence="5 6">DSM 45671</strain>
    </source>
</reference>
<dbReference type="RefSeq" id="WP_147255092.1">
    <property type="nucleotide sequence ID" value="NZ_VIWU01000001.1"/>
</dbReference>
<evidence type="ECO:0000313" key="5">
    <source>
        <dbReference type="EMBL" id="TWF75972.1"/>
    </source>
</evidence>
<feature type="binding site" evidence="3">
    <location>
        <position position="19"/>
    </location>
    <ligand>
        <name>a divalent metal cation</name>
        <dbReference type="ChEBI" id="CHEBI:60240"/>
    </ligand>
</feature>
<dbReference type="AlphaFoldDB" id="A0A561SMB4"/>
<dbReference type="Gene3D" id="2.120.10.30">
    <property type="entry name" value="TolB, C-terminal domain"/>
    <property type="match status" value="1"/>
</dbReference>
<dbReference type="GO" id="GO:0019853">
    <property type="term" value="P:L-ascorbic acid biosynthetic process"/>
    <property type="evidence" value="ECO:0007669"/>
    <property type="project" value="TreeGrafter"/>
</dbReference>
<dbReference type="PANTHER" id="PTHR10907:SF47">
    <property type="entry name" value="REGUCALCIN"/>
    <property type="match status" value="1"/>
</dbReference>
<dbReference type="OrthoDB" id="2633250at2"/>
<dbReference type="PRINTS" id="PR01790">
    <property type="entry name" value="SMP30FAMILY"/>
</dbReference>
<evidence type="ECO:0000256" key="3">
    <source>
        <dbReference type="PIRSR" id="PIRSR605511-2"/>
    </source>
</evidence>
<dbReference type="PANTHER" id="PTHR10907">
    <property type="entry name" value="REGUCALCIN"/>
    <property type="match status" value="1"/>
</dbReference>
<evidence type="ECO:0000256" key="2">
    <source>
        <dbReference type="PIRSR" id="PIRSR605511-1"/>
    </source>
</evidence>
<evidence type="ECO:0000256" key="1">
    <source>
        <dbReference type="ARBA" id="ARBA00008853"/>
    </source>
</evidence>
<feature type="domain" description="SMP-30/Gluconolactonase/LRE-like region" evidence="4">
    <location>
        <begin position="18"/>
        <end position="269"/>
    </location>
</feature>
<proteinExistence type="inferred from homology"/>
<protein>
    <submittedName>
        <fullName evidence="5">Sugar lactone lactonase YvrE</fullName>
    </submittedName>
</protein>
<feature type="active site" description="Proton donor/acceptor" evidence="2">
    <location>
        <position position="211"/>
    </location>
</feature>
<comment type="caution">
    <text evidence="5">The sequence shown here is derived from an EMBL/GenBank/DDBJ whole genome shotgun (WGS) entry which is preliminary data.</text>
</comment>
<dbReference type="InterPro" id="IPR013658">
    <property type="entry name" value="SGL"/>
</dbReference>
<comment type="similarity">
    <text evidence="1">Belongs to the SMP-30/CGR1 family.</text>
</comment>
<feature type="binding site" evidence="3">
    <location>
        <position position="135"/>
    </location>
    <ligand>
        <name>substrate</name>
    </ligand>
</feature>
<dbReference type="Proteomes" id="UP000321261">
    <property type="component" value="Unassembled WGS sequence"/>
</dbReference>
<dbReference type="InterPro" id="IPR011042">
    <property type="entry name" value="6-blade_b-propeller_TolB-like"/>
</dbReference>
<gene>
    <name evidence="5" type="ORF">FHX44_111859</name>
</gene>